<dbReference type="EMBL" id="JARRAG010000001">
    <property type="protein sequence ID" value="MDG3003273.1"/>
    <property type="molecule type" value="Genomic_DNA"/>
</dbReference>
<sequence>MNPIREDLWCGSCRAEDQVMWDELGELHQLEVDAAAAMAVTPATDEERRRYLDEVAPLVRAVLGAA</sequence>
<organism evidence="1 2">
    <name type="scientific">Paludisphaera mucosa</name>
    <dbReference type="NCBI Taxonomy" id="3030827"/>
    <lineage>
        <taxon>Bacteria</taxon>
        <taxon>Pseudomonadati</taxon>
        <taxon>Planctomycetota</taxon>
        <taxon>Planctomycetia</taxon>
        <taxon>Isosphaerales</taxon>
        <taxon>Isosphaeraceae</taxon>
        <taxon>Paludisphaera</taxon>
    </lineage>
</organism>
<protein>
    <submittedName>
        <fullName evidence="1">Uncharacterized protein</fullName>
    </submittedName>
</protein>
<name>A0ABT6F6P9_9BACT</name>
<dbReference type="RefSeq" id="WP_277859627.1">
    <property type="nucleotide sequence ID" value="NZ_JARRAG010000001.1"/>
</dbReference>
<reference evidence="1 2" key="1">
    <citation type="submission" date="2023-03" db="EMBL/GenBank/DDBJ databases">
        <title>Paludisphaera mucosa sp. nov. a novel planctomycete from northern fen.</title>
        <authorList>
            <person name="Ivanova A."/>
        </authorList>
    </citation>
    <scope>NUCLEOTIDE SEQUENCE [LARGE SCALE GENOMIC DNA]</scope>
    <source>
        <strain evidence="1 2">Pla2</strain>
    </source>
</reference>
<proteinExistence type="predicted"/>
<dbReference type="Proteomes" id="UP001216907">
    <property type="component" value="Unassembled WGS sequence"/>
</dbReference>
<comment type="caution">
    <text evidence="1">The sequence shown here is derived from an EMBL/GenBank/DDBJ whole genome shotgun (WGS) entry which is preliminary data.</text>
</comment>
<gene>
    <name evidence="1" type="ORF">PZE19_05805</name>
</gene>
<evidence type="ECO:0000313" key="1">
    <source>
        <dbReference type="EMBL" id="MDG3003273.1"/>
    </source>
</evidence>
<keyword evidence="2" id="KW-1185">Reference proteome</keyword>
<accession>A0ABT6F6P9</accession>
<evidence type="ECO:0000313" key="2">
    <source>
        <dbReference type="Proteomes" id="UP001216907"/>
    </source>
</evidence>